<dbReference type="AlphaFoldDB" id="X1C7E0"/>
<dbReference type="Gene3D" id="3.90.180.10">
    <property type="entry name" value="Medium-chain alcohol dehydrogenases, catalytic domain"/>
    <property type="match status" value="1"/>
</dbReference>
<accession>X1C7E0</accession>
<dbReference type="PANTHER" id="PTHR43401:SF2">
    <property type="entry name" value="L-THREONINE 3-DEHYDROGENASE"/>
    <property type="match status" value="1"/>
</dbReference>
<sequence length="202" mass="22567">VFIEPLGCVCRAQRLANVKKGSTVLVLGCGTSGLLHIKLAKLRGVKNIFATDINEYRLQKAKEFGADAVFHAKEDLQKEIKELNKYRLADIVIVCTGAISAARQALECAASGSKIVFFAVPEPGVNLEIPINKYWRNEITIMTSYGAAPQDLDEAYNWILSRRIKVIDLITHRFPLSKAQEAFKVVYEAKESMKVILKLEEE</sequence>
<dbReference type="InterPro" id="IPR036291">
    <property type="entry name" value="NAD(P)-bd_dom_sf"/>
</dbReference>
<dbReference type="SUPFAM" id="SSF51735">
    <property type="entry name" value="NAD(P)-binding Rossmann-fold domains"/>
    <property type="match status" value="1"/>
</dbReference>
<feature type="domain" description="Alcohol dehydrogenase-like C-terminal" evidence="2">
    <location>
        <begin position="33"/>
        <end position="159"/>
    </location>
</feature>
<organism evidence="3">
    <name type="scientific">marine sediment metagenome</name>
    <dbReference type="NCBI Taxonomy" id="412755"/>
    <lineage>
        <taxon>unclassified sequences</taxon>
        <taxon>metagenomes</taxon>
        <taxon>ecological metagenomes</taxon>
    </lineage>
</organism>
<comment type="caution">
    <text evidence="3">The sequence shown here is derived from an EMBL/GenBank/DDBJ whole genome shotgun (WGS) entry which is preliminary data.</text>
</comment>
<evidence type="ECO:0000313" key="3">
    <source>
        <dbReference type="EMBL" id="GAG92313.1"/>
    </source>
</evidence>
<dbReference type="GO" id="GO:0016491">
    <property type="term" value="F:oxidoreductase activity"/>
    <property type="evidence" value="ECO:0007669"/>
    <property type="project" value="UniProtKB-KW"/>
</dbReference>
<dbReference type="EMBL" id="BART01020784">
    <property type="protein sequence ID" value="GAG92313.1"/>
    <property type="molecule type" value="Genomic_DNA"/>
</dbReference>
<evidence type="ECO:0000256" key="1">
    <source>
        <dbReference type="ARBA" id="ARBA00023002"/>
    </source>
</evidence>
<name>X1C7E0_9ZZZZ</name>
<dbReference type="Gene3D" id="3.40.50.720">
    <property type="entry name" value="NAD(P)-binding Rossmann-like Domain"/>
    <property type="match status" value="1"/>
</dbReference>
<protein>
    <recommendedName>
        <fullName evidence="2">Alcohol dehydrogenase-like C-terminal domain-containing protein</fullName>
    </recommendedName>
</protein>
<dbReference type="PANTHER" id="PTHR43401">
    <property type="entry name" value="L-THREONINE 3-DEHYDROGENASE"/>
    <property type="match status" value="1"/>
</dbReference>
<proteinExistence type="predicted"/>
<evidence type="ECO:0000259" key="2">
    <source>
        <dbReference type="Pfam" id="PF00107"/>
    </source>
</evidence>
<keyword evidence="1" id="KW-0560">Oxidoreductase</keyword>
<reference evidence="3" key="1">
    <citation type="journal article" date="2014" name="Front. Microbiol.">
        <title>High frequency of phylogenetically diverse reductive dehalogenase-homologous genes in deep subseafloor sedimentary metagenomes.</title>
        <authorList>
            <person name="Kawai M."/>
            <person name="Futagami T."/>
            <person name="Toyoda A."/>
            <person name="Takaki Y."/>
            <person name="Nishi S."/>
            <person name="Hori S."/>
            <person name="Arai W."/>
            <person name="Tsubouchi T."/>
            <person name="Morono Y."/>
            <person name="Uchiyama I."/>
            <person name="Ito T."/>
            <person name="Fujiyama A."/>
            <person name="Inagaki F."/>
            <person name="Takami H."/>
        </authorList>
    </citation>
    <scope>NUCLEOTIDE SEQUENCE</scope>
    <source>
        <strain evidence="3">Expedition CK06-06</strain>
    </source>
</reference>
<dbReference type="Pfam" id="PF00107">
    <property type="entry name" value="ADH_zinc_N"/>
    <property type="match status" value="1"/>
</dbReference>
<dbReference type="InterPro" id="IPR013149">
    <property type="entry name" value="ADH-like_C"/>
</dbReference>
<feature type="non-terminal residue" evidence="3">
    <location>
        <position position="1"/>
    </location>
</feature>
<dbReference type="InterPro" id="IPR050129">
    <property type="entry name" value="Zn_alcohol_dh"/>
</dbReference>
<gene>
    <name evidence="3" type="ORF">S01H4_38524</name>
</gene>